<dbReference type="Proteomes" id="UP000295021">
    <property type="component" value="Unassembled WGS sequence"/>
</dbReference>
<dbReference type="Proteomes" id="UP000542811">
    <property type="component" value="Unassembled WGS sequence"/>
</dbReference>
<organism evidence="2 3">
    <name type="scientific">Rhizobium laguerreae</name>
    <dbReference type="NCBI Taxonomy" id="1076926"/>
    <lineage>
        <taxon>Bacteria</taxon>
        <taxon>Pseudomonadati</taxon>
        <taxon>Pseudomonadota</taxon>
        <taxon>Alphaproteobacteria</taxon>
        <taxon>Hyphomicrobiales</taxon>
        <taxon>Rhizobiaceae</taxon>
        <taxon>Rhizobium/Agrobacterium group</taxon>
        <taxon>Rhizobium</taxon>
    </lineage>
</organism>
<accession>A0AAX2QKK4</accession>
<proteinExistence type="predicted"/>
<gene>
    <name evidence="2" type="ORF">EV131_107295</name>
    <name evidence="1" type="ORF">FHS25_004429</name>
</gene>
<protein>
    <submittedName>
        <fullName evidence="2">Uncharacterized protein</fullName>
    </submittedName>
</protein>
<comment type="caution">
    <text evidence="2">The sequence shown here is derived from an EMBL/GenBank/DDBJ whole genome shotgun (WGS) entry which is preliminary data.</text>
</comment>
<reference evidence="1 4" key="2">
    <citation type="submission" date="2020-08" db="EMBL/GenBank/DDBJ databases">
        <title>Genomic Encyclopedia of Type Strains, Phase III (KMG-III): the genomes of soil and plant-associated and newly described type strains.</title>
        <authorList>
            <person name="Whitman W."/>
        </authorList>
    </citation>
    <scope>NUCLEOTIDE SEQUENCE [LARGE SCALE GENOMIC DNA]</scope>
    <source>
        <strain evidence="1 4">CECT 8280</strain>
    </source>
</reference>
<evidence type="ECO:0000313" key="3">
    <source>
        <dbReference type="Proteomes" id="UP000295021"/>
    </source>
</evidence>
<dbReference type="AlphaFoldDB" id="A0AAX2QKK4"/>
<name>A0AAX2QKK4_9HYPH</name>
<keyword evidence="4" id="KW-1185">Reference proteome</keyword>
<sequence>MTWGTFKLIQQLVGPDEANVVGIGEQEREFA</sequence>
<evidence type="ECO:0000313" key="4">
    <source>
        <dbReference type="Proteomes" id="UP000542811"/>
    </source>
</evidence>
<dbReference type="EMBL" id="SMBI01000007">
    <property type="protein sequence ID" value="TCU23546.1"/>
    <property type="molecule type" value="Genomic_DNA"/>
</dbReference>
<evidence type="ECO:0000313" key="1">
    <source>
        <dbReference type="EMBL" id="MBB3163934.1"/>
    </source>
</evidence>
<reference evidence="2 3" key="1">
    <citation type="submission" date="2019-03" db="EMBL/GenBank/DDBJ databases">
        <title>Genomic Encyclopedia of Type Strains, Phase IV (KMG-V): Genome sequencing to study the core and pangenomes of soil and plant-associated prokaryotes.</title>
        <authorList>
            <person name="Whitman W."/>
        </authorList>
    </citation>
    <scope>NUCLEOTIDE SEQUENCE [LARGE SCALE GENOMIC DNA]</scope>
    <source>
        <strain evidence="2 3">FB403</strain>
    </source>
</reference>
<dbReference type="EMBL" id="JACHXX010000006">
    <property type="protein sequence ID" value="MBB3163934.1"/>
    <property type="molecule type" value="Genomic_DNA"/>
</dbReference>
<evidence type="ECO:0000313" key="2">
    <source>
        <dbReference type="EMBL" id="TCU23546.1"/>
    </source>
</evidence>